<keyword evidence="4" id="KW-1185">Reference proteome</keyword>
<dbReference type="Proteomes" id="UP000837205">
    <property type="component" value="Unassembled WGS sequence"/>
</dbReference>
<dbReference type="Proteomes" id="UP000834503">
    <property type="component" value="Unassembled WGS sequence"/>
</dbReference>
<dbReference type="EMBL" id="CAIIUA010000001">
    <property type="protein sequence ID" value="CAC9240529.1"/>
    <property type="molecule type" value="Genomic_DNA"/>
</dbReference>
<comment type="caution">
    <text evidence="1">The sequence shown here is derived from an EMBL/GenBank/DDBJ whole genome shotgun (WGS) entry which is preliminary data.</text>
</comment>
<gene>
    <name evidence="1" type="ORF">GHA_05699</name>
    <name evidence="2" type="ORF">TML_04705</name>
</gene>
<protein>
    <recommendedName>
        <fullName evidence="5">Antirestriction protein</fullName>
    </recommendedName>
</protein>
<evidence type="ECO:0000313" key="2">
    <source>
        <dbReference type="EMBL" id="CAC9240529.1"/>
    </source>
</evidence>
<evidence type="ECO:0008006" key="5">
    <source>
        <dbReference type="Google" id="ProtNLM"/>
    </source>
</evidence>
<dbReference type="EMBL" id="CAHPQX010000063">
    <property type="protein sequence ID" value="CAB5610226.1"/>
    <property type="molecule type" value="Genomic_DNA"/>
</dbReference>
<name>A0A9N8GVP2_9ENTR</name>
<evidence type="ECO:0000313" key="3">
    <source>
        <dbReference type="Proteomes" id="UP000834503"/>
    </source>
</evidence>
<dbReference type="AlphaFoldDB" id="A0A9N8GVP2"/>
<organism evidence="1 3">
    <name type="scientific">Citrobacter werkmanii</name>
    <dbReference type="NCBI Taxonomy" id="67827"/>
    <lineage>
        <taxon>Bacteria</taxon>
        <taxon>Pseudomonadati</taxon>
        <taxon>Pseudomonadota</taxon>
        <taxon>Gammaproteobacteria</taxon>
        <taxon>Enterobacterales</taxon>
        <taxon>Enterobacteriaceae</taxon>
        <taxon>Citrobacter</taxon>
        <taxon>Citrobacter freundii complex</taxon>
    </lineage>
</organism>
<accession>A0A9N8GVP2</accession>
<evidence type="ECO:0000313" key="4">
    <source>
        <dbReference type="Proteomes" id="UP000837205"/>
    </source>
</evidence>
<evidence type="ECO:0000313" key="1">
    <source>
        <dbReference type="EMBL" id="CAB5610226.1"/>
    </source>
</evidence>
<reference evidence="1" key="1">
    <citation type="submission" date="2020-05" db="EMBL/GenBank/DDBJ databases">
        <authorList>
            <person name="Delgado-Blas J."/>
        </authorList>
    </citation>
    <scope>NUCLEOTIDE SEQUENCE</scope>
    <source>
        <strain evidence="1">BB1459</strain>
        <strain evidence="2">BB1480</strain>
    </source>
</reference>
<sequence length="60" mass="6604">MPPLPDNAHQATLYPTALENNPCSRSISDDDLCAWCSHLLYRPGELSLCRLSRSDGLDCA</sequence>
<proteinExistence type="predicted"/>